<keyword evidence="2" id="KW-1185">Reference proteome</keyword>
<dbReference type="RefSeq" id="WP_283425281.1">
    <property type="nucleotide sequence ID" value="NZ_FXTY01000002.1"/>
</dbReference>
<sequence length="195" mass="20706">MVDLAISCRCGQFGAKLKNVSPKTGSHVQCYCKDCQAGAKALGAEETLLPRGGSDIYQTIPANLELTKGQEHLACLRLSPKGLMRWYASCCDTPVFNTLGGTKLAFIGVSVPAMQGDGVGKAIGKVIAVVHTKDAPFGTEPLKDYGFNKAGFNVLARHFGALMRGQVKDNPLFKGGEPVVEPRVLSKAERKAATP</sequence>
<reference evidence="1 2" key="1">
    <citation type="submission" date="2017-05" db="EMBL/GenBank/DDBJ databases">
        <authorList>
            <person name="Varghese N."/>
            <person name="Submissions S."/>
        </authorList>
    </citation>
    <scope>NUCLEOTIDE SEQUENCE [LARGE SCALE GENOMIC DNA]</scope>
    <source>
        <strain evidence="1 2">DSM 29734</strain>
    </source>
</reference>
<gene>
    <name evidence="1" type="ORF">SAMN06265373_102552</name>
</gene>
<evidence type="ECO:0008006" key="3">
    <source>
        <dbReference type="Google" id="ProtNLM"/>
    </source>
</evidence>
<dbReference type="Gene3D" id="3.90.1590.10">
    <property type="entry name" value="glutathione-dependent formaldehyde- activating enzyme (gfa)"/>
    <property type="match status" value="1"/>
</dbReference>
<name>A0ABY1NN71_9RHOB</name>
<comment type="caution">
    <text evidence="1">The sequence shown here is derived from an EMBL/GenBank/DDBJ whole genome shotgun (WGS) entry which is preliminary data.</text>
</comment>
<accession>A0ABY1NN71</accession>
<proteinExistence type="predicted"/>
<dbReference type="EMBL" id="FXTY01000002">
    <property type="protein sequence ID" value="SMP13634.1"/>
    <property type="molecule type" value="Genomic_DNA"/>
</dbReference>
<dbReference type="Proteomes" id="UP001157961">
    <property type="component" value="Unassembled WGS sequence"/>
</dbReference>
<evidence type="ECO:0000313" key="1">
    <source>
        <dbReference type="EMBL" id="SMP13634.1"/>
    </source>
</evidence>
<dbReference type="Pfam" id="PF19648">
    <property type="entry name" value="DUF6151"/>
    <property type="match status" value="1"/>
</dbReference>
<evidence type="ECO:0000313" key="2">
    <source>
        <dbReference type="Proteomes" id="UP001157961"/>
    </source>
</evidence>
<protein>
    <recommendedName>
        <fullName evidence="3">CENP-V/GFA domain-containing protein</fullName>
    </recommendedName>
</protein>
<dbReference type="InterPro" id="IPR046149">
    <property type="entry name" value="DUF6151"/>
</dbReference>
<organism evidence="1 2">
    <name type="scientific">Shimia sagamensis</name>
    <dbReference type="NCBI Taxonomy" id="1566352"/>
    <lineage>
        <taxon>Bacteria</taxon>
        <taxon>Pseudomonadati</taxon>
        <taxon>Pseudomonadota</taxon>
        <taxon>Alphaproteobacteria</taxon>
        <taxon>Rhodobacterales</taxon>
        <taxon>Roseobacteraceae</taxon>
    </lineage>
</organism>